<proteinExistence type="predicted"/>
<protein>
    <submittedName>
        <fullName evidence="2">Uncharacterized protein</fullName>
    </submittedName>
</protein>
<reference evidence="2" key="1">
    <citation type="journal article" date="2020" name="Nature">
        <title>Giant virus diversity and host interactions through global metagenomics.</title>
        <authorList>
            <person name="Schulz F."/>
            <person name="Roux S."/>
            <person name="Paez-Espino D."/>
            <person name="Jungbluth S."/>
            <person name="Walsh D.A."/>
            <person name="Denef V.J."/>
            <person name="McMahon K.D."/>
            <person name="Konstantinidis K.T."/>
            <person name="Eloe-Fadrosh E.A."/>
            <person name="Kyrpides N.C."/>
            <person name="Woyke T."/>
        </authorList>
    </citation>
    <scope>NUCLEOTIDE SEQUENCE</scope>
    <source>
        <strain evidence="2">GVMAG-M-3300010158-13</strain>
    </source>
</reference>
<sequence length="138" mass="15199">METQPKKIFTTCEDSSTVEYKNTIIIMLLGLFILSLLGINVLGMGSRIIDSIIDIFAPIFRNVLDMFGYSFGSAIKYTASEAENVAKVGIEVVGDSGKDAGEIIMQQTKKENFDTFLNTSPYIETNVETLVSSNPIQK</sequence>
<name>A0A6C0B8C4_9ZZZZ</name>
<accession>A0A6C0B8C4</accession>
<dbReference type="AlphaFoldDB" id="A0A6C0B8C4"/>
<feature type="transmembrane region" description="Helical" evidence="1">
    <location>
        <begin position="24"/>
        <end position="43"/>
    </location>
</feature>
<dbReference type="EMBL" id="MN739088">
    <property type="protein sequence ID" value="QHS87748.1"/>
    <property type="molecule type" value="Genomic_DNA"/>
</dbReference>
<evidence type="ECO:0000256" key="1">
    <source>
        <dbReference type="SAM" id="Phobius"/>
    </source>
</evidence>
<keyword evidence="1" id="KW-0812">Transmembrane</keyword>
<organism evidence="2">
    <name type="scientific">viral metagenome</name>
    <dbReference type="NCBI Taxonomy" id="1070528"/>
    <lineage>
        <taxon>unclassified sequences</taxon>
        <taxon>metagenomes</taxon>
        <taxon>organismal metagenomes</taxon>
    </lineage>
</organism>
<evidence type="ECO:0000313" key="2">
    <source>
        <dbReference type="EMBL" id="QHS87748.1"/>
    </source>
</evidence>
<keyword evidence="1" id="KW-0472">Membrane</keyword>
<keyword evidence="1" id="KW-1133">Transmembrane helix</keyword>